<keyword evidence="5" id="KW-0732">Signal</keyword>
<dbReference type="InterPro" id="IPR041700">
    <property type="entry name" value="OMP_b-brl_3"/>
</dbReference>
<evidence type="ECO:0000256" key="1">
    <source>
        <dbReference type="ARBA" id="ARBA00004571"/>
    </source>
</evidence>
<dbReference type="Pfam" id="PF14905">
    <property type="entry name" value="OMP_b-brl_3"/>
    <property type="match status" value="1"/>
</dbReference>
<dbReference type="InterPro" id="IPR039426">
    <property type="entry name" value="TonB-dep_rcpt-like"/>
</dbReference>
<evidence type="ECO:0000256" key="5">
    <source>
        <dbReference type="ARBA" id="ARBA00022729"/>
    </source>
</evidence>
<evidence type="ECO:0000259" key="9">
    <source>
        <dbReference type="Pfam" id="PF14905"/>
    </source>
</evidence>
<dbReference type="InterPro" id="IPR036942">
    <property type="entry name" value="Beta-barrel_TonB_sf"/>
</dbReference>
<accession>A0A098YNF9</accession>
<name>A0A098YNF9_9BACT</name>
<proteinExistence type="predicted"/>
<evidence type="ECO:0000256" key="7">
    <source>
        <dbReference type="ARBA" id="ARBA00023237"/>
    </source>
</evidence>
<keyword evidence="10" id="KW-0675">Receptor</keyword>
<evidence type="ECO:0000256" key="8">
    <source>
        <dbReference type="SAM" id="Phobius"/>
    </source>
</evidence>
<dbReference type="GO" id="GO:0044718">
    <property type="term" value="P:siderophore transmembrane transport"/>
    <property type="evidence" value="ECO:0007669"/>
    <property type="project" value="TreeGrafter"/>
</dbReference>
<comment type="caution">
    <text evidence="10">The sequence shown here is derived from an EMBL/GenBank/DDBJ whole genome shotgun (WGS) entry which is preliminary data.</text>
</comment>
<dbReference type="PANTHER" id="PTHR30069">
    <property type="entry name" value="TONB-DEPENDENT OUTER MEMBRANE RECEPTOR"/>
    <property type="match status" value="1"/>
</dbReference>
<feature type="transmembrane region" description="Helical" evidence="8">
    <location>
        <begin position="9"/>
        <end position="29"/>
    </location>
</feature>
<evidence type="ECO:0000313" key="11">
    <source>
        <dbReference type="Proteomes" id="UP000029723"/>
    </source>
</evidence>
<dbReference type="Gene3D" id="2.40.170.20">
    <property type="entry name" value="TonB-dependent receptor, beta-barrel domain"/>
    <property type="match status" value="1"/>
</dbReference>
<dbReference type="SUPFAM" id="SSF56935">
    <property type="entry name" value="Porins"/>
    <property type="match status" value="1"/>
</dbReference>
<gene>
    <name evidence="10" type="ORF">HMPREF9304_13995</name>
</gene>
<keyword evidence="6 8" id="KW-0472">Membrane</keyword>
<keyword evidence="4 8" id="KW-0812">Transmembrane</keyword>
<keyword evidence="2" id="KW-0813">Transport</keyword>
<dbReference type="Proteomes" id="UP000029723">
    <property type="component" value="Unassembled WGS sequence"/>
</dbReference>
<dbReference type="PANTHER" id="PTHR30069:SF29">
    <property type="entry name" value="HEMOGLOBIN AND HEMOGLOBIN-HAPTOGLOBIN-BINDING PROTEIN 1-RELATED"/>
    <property type="match status" value="1"/>
</dbReference>
<protein>
    <submittedName>
        <fullName evidence="10">TonB-dependent receptor</fullName>
    </submittedName>
</protein>
<keyword evidence="7" id="KW-0998">Cell outer membrane</keyword>
<comment type="subcellular location">
    <subcellularLocation>
        <location evidence="1">Cell outer membrane</location>
        <topology evidence="1">Multi-pass membrane protein</topology>
    </subcellularLocation>
</comment>
<evidence type="ECO:0000256" key="2">
    <source>
        <dbReference type="ARBA" id="ARBA00022448"/>
    </source>
</evidence>
<dbReference type="EMBL" id="JRPQ01000277">
    <property type="protein sequence ID" value="KGI20839.1"/>
    <property type="molecule type" value="Genomic_DNA"/>
</dbReference>
<evidence type="ECO:0000256" key="6">
    <source>
        <dbReference type="ARBA" id="ARBA00023136"/>
    </source>
</evidence>
<dbReference type="RefSeq" id="WP_036929943.1">
    <property type="nucleotide sequence ID" value="NZ_JRPQ01000277.1"/>
</dbReference>
<feature type="domain" description="Outer membrane protein beta-barrel" evidence="9">
    <location>
        <begin position="355"/>
        <end position="734"/>
    </location>
</feature>
<evidence type="ECO:0000256" key="3">
    <source>
        <dbReference type="ARBA" id="ARBA00022452"/>
    </source>
</evidence>
<keyword evidence="3" id="KW-1134">Transmembrane beta strand</keyword>
<sequence length="766" mass="85682">MKTRIAESWTVGLIFMMLLYIVCTGYASAQTRNDTIRQMSDSTVHLKEVQVSASRPLIKAELDKITYHVADDPDSRSMTLLEMLRKVPMVTVEGNDVVKVKGSTDFKVYVNGKLNTMMSNKVTEMMRTILASTVRKIEVITNPGAKYDAEGIAGILNIITVGSSKLEGYNVSLGVGVMNIAQSANVSGLAKVGKLTLSVTDGVSYSRPPKGWQETERTGKTLSAAGQMRSYSNYQVKAPAHFMELSGSYEFDSRHLISMTAGVENYTRKSWTDMRTDMYDGNGRHRYSFDNEQVSRNRINSLYAGIDYQHMLGRHGGVITLSYRFSAVPSTVTSSSLYHWQKDQAPGLSLKDMCTTSDLRTDEHTGQIDYTVTIGGKHTLSVGAKYIRRSHKSDNGEATRTAGTENPFAEDLGQSLSYRQKTDISSAYAEYAIQHKLISGKIGMRYEHSSQKVSYPENNLLTRHENFGAQFDNVVPSLSIGYRIGETRMLTFSYAMRISRPNIWNLNPYVDRTNPTVIKTGNPDLTTSSSHNLSLSFNSFARRFGINMTAGLDLQDRGIIGYSYWGNPVSLTDNIVTGENATLISTYGNLLKRSNAYLNLYIQWALSGSATLNVTANGAYTNLKSSLLRQHNNGYSSSLSVNFQKTLPWRLRMVAGCSLNSRSLDLQGYTEGSMMYRLMLIRSFLKDDRLTVAIYGNNLFQNDLRIEQFTETADFTNRFTNVKRDYRSFGINVNLRIGKLHDRVKRTSKSISNDDVITDGNPRNQK</sequence>
<dbReference type="GO" id="GO:0015344">
    <property type="term" value="F:siderophore uptake transmembrane transporter activity"/>
    <property type="evidence" value="ECO:0007669"/>
    <property type="project" value="TreeGrafter"/>
</dbReference>
<organism evidence="10 11">
    <name type="scientific">Hoylesella timonensis S9-PR14</name>
    <dbReference type="NCBI Taxonomy" id="1401062"/>
    <lineage>
        <taxon>Bacteria</taxon>
        <taxon>Pseudomonadati</taxon>
        <taxon>Bacteroidota</taxon>
        <taxon>Bacteroidia</taxon>
        <taxon>Bacteroidales</taxon>
        <taxon>Prevotellaceae</taxon>
        <taxon>Hoylesella</taxon>
    </lineage>
</organism>
<evidence type="ECO:0000313" key="10">
    <source>
        <dbReference type="EMBL" id="KGI20839.1"/>
    </source>
</evidence>
<dbReference type="AlphaFoldDB" id="A0A098YNF9"/>
<reference evidence="10 11" key="1">
    <citation type="submission" date="2014-07" db="EMBL/GenBank/DDBJ databases">
        <authorList>
            <person name="McCorrison J."/>
            <person name="Sanka R."/>
            <person name="Torralba M."/>
            <person name="Gillis M."/>
            <person name="Haft D.H."/>
            <person name="Methe B."/>
            <person name="Sutton G."/>
            <person name="Nelson K.E."/>
        </authorList>
    </citation>
    <scope>NUCLEOTIDE SEQUENCE [LARGE SCALE GENOMIC DNA]</scope>
    <source>
        <strain evidence="10 11">S9-PR14</strain>
    </source>
</reference>
<dbReference type="GO" id="GO:0009279">
    <property type="term" value="C:cell outer membrane"/>
    <property type="evidence" value="ECO:0007669"/>
    <property type="project" value="UniProtKB-SubCell"/>
</dbReference>
<keyword evidence="8" id="KW-1133">Transmembrane helix</keyword>
<dbReference type="OrthoDB" id="8764943at2"/>
<evidence type="ECO:0000256" key="4">
    <source>
        <dbReference type="ARBA" id="ARBA00022692"/>
    </source>
</evidence>